<keyword evidence="2" id="KW-1185">Reference proteome</keyword>
<protein>
    <submittedName>
        <fullName evidence="1">Uncharacterized protein</fullName>
    </submittedName>
</protein>
<sequence>MGRPAAGNADGYRSKNLFVPGNALVPPRLARAQQKAIFHENGPHHRYRNHFFCKGKGCPGAKRVENSATDSPLR</sequence>
<dbReference type="Proteomes" id="UP000886998">
    <property type="component" value="Unassembled WGS sequence"/>
</dbReference>
<evidence type="ECO:0000313" key="1">
    <source>
        <dbReference type="EMBL" id="GFS53722.1"/>
    </source>
</evidence>
<evidence type="ECO:0000313" key="2">
    <source>
        <dbReference type="Proteomes" id="UP000886998"/>
    </source>
</evidence>
<reference evidence="1" key="1">
    <citation type="submission" date="2020-08" db="EMBL/GenBank/DDBJ databases">
        <title>Multicomponent nature underlies the extraordinary mechanical properties of spider dragline silk.</title>
        <authorList>
            <person name="Kono N."/>
            <person name="Nakamura H."/>
            <person name="Mori M."/>
            <person name="Yoshida Y."/>
            <person name="Ohtoshi R."/>
            <person name="Malay A.D."/>
            <person name="Moran D.A.P."/>
            <person name="Tomita M."/>
            <person name="Numata K."/>
            <person name="Arakawa K."/>
        </authorList>
    </citation>
    <scope>NUCLEOTIDE SEQUENCE</scope>
</reference>
<name>A0A8X6MHH8_9ARAC</name>
<dbReference type="EMBL" id="BMAV01026833">
    <property type="protein sequence ID" value="GFS53722.1"/>
    <property type="molecule type" value="Genomic_DNA"/>
</dbReference>
<proteinExistence type="predicted"/>
<organism evidence="1 2">
    <name type="scientific">Trichonephila inaurata madagascariensis</name>
    <dbReference type="NCBI Taxonomy" id="2747483"/>
    <lineage>
        <taxon>Eukaryota</taxon>
        <taxon>Metazoa</taxon>
        <taxon>Ecdysozoa</taxon>
        <taxon>Arthropoda</taxon>
        <taxon>Chelicerata</taxon>
        <taxon>Arachnida</taxon>
        <taxon>Araneae</taxon>
        <taxon>Araneomorphae</taxon>
        <taxon>Entelegynae</taxon>
        <taxon>Araneoidea</taxon>
        <taxon>Nephilidae</taxon>
        <taxon>Trichonephila</taxon>
        <taxon>Trichonephila inaurata</taxon>
    </lineage>
</organism>
<dbReference type="AlphaFoldDB" id="A0A8X6MHH8"/>
<comment type="caution">
    <text evidence="1">The sequence shown here is derived from an EMBL/GenBank/DDBJ whole genome shotgun (WGS) entry which is preliminary data.</text>
</comment>
<accession>A0A8X6MHH8</accession>
<gene>
    <name evidence="1" type="ORF">TNIN_361871</name>
</gene>